<evidence type="ECO:0000313" key="2">
    <source>
        <dbReference type="EMBL" id="CAD8092447.1"/>
    </source>
</evidence>
<name>A0A8S1NH57_9CILI</name>
<gene>
    <name evidence="2" type="ORF">PSON_ATCC_30995.1.T0590055</name>
</gene>
<sequence>MSSSQNSYESGSTSVTNTEDQLKQVAWGVGEVLVKGTICGIAHLAVFTILRHSFIIDKIR</sequence>
<accession>A0A8S1NH57</accession>
<dbReference type="AlphaFoldDB" id="A0A8S1NH57"/>
<feature type="transmembrane region" description="Helical" evidence="1">
    <location>
        <begin position="32"/>
        <end position="50"/>
    </location>
</feature>
<keyword evidence="1" id="KW-0812">Transmembrane</keyword>
<dbReference type="Proteomes" id="UP000692954">
    <property type="component" value="Unassembled WGS sequence"/>
</dbReference>
<evidence type="ECO:0000313" key="3">
    <source>
        <dbReference type="Proteomes" id="UP000692954"/>
    </source>
</evidence>
<keyword evidence="3" id="KW-1185">Reference proteome</keyword>
<keyword evidence="1" id="KW-0472">Membrane</keyword>
<comment type="caution">
    <text evidence="2">The sequence shown here is derived from an EMBL/GenBank/DDBJ whole genome shotgun (WGS) entry which is preliminary data.</text>
</comment>
<protein>
    <submittedName>
        <fullName evidence="2">Uncharacterized protein</fullName>
    </submittedName>
</protein>
<evidence type="ECO:0000256" key="1">
    <source>
        <dbReference type="SAM" id="Phobius"/>
    </source>
</evidence>
<dbReference type="EMBL" id="CAJJDN010000059">
    <property type="protein sequence ID" value="CAD8092447.1"/>
    <property type="molecule type" value="Genomic_DNA"/>
</dbReference>
<proteinExistence type="predicted"/>
<keyword evidence="1" id="KW-1133">Transmembrane helix</keyword>
<reference evidence="2" key="1">
    <citation type="submission" date="2021-01" db="EMBL/GenBank/DDBJ databases">
        <authorList>
            <consortium name="Genoscope - CEA"/>
            <person name="William W."/>
        </authorList>
    </citation>
    <scope>NUCLEOTIDE SEQUENCE</scope>
</reference>
<dbReference type="OrthoDB" id="10552073at2759"/>
<organism evidence="2 3">
    <name type="scientific">Paramecium sonneborni</name>
    <dbReference type="NCBI Taxonomy" id="65129"/>
    <lineage>
        <taxon>Eukaryota</taxon>
        <taxon>Sar</taxon>
        <taxon>Alveolata</taxon>
        <taxon>Ciliophora</taxon>
        <taxon>Intramacronucleata</taxon>
        <taxon>Oligohymenophorea</taxon>
        <taxon>Peniculida</taxon>
        <taxon>Parameciidae</taxon>
        <taxon>Paramecium</taxon>
    </lineage>
</organism>